<dbReference type="AlphaFoldDB" id="R7UY36"/>
<reference evidence="2" key="3">
    <citation type="submission" date="2015-06" db="UniProtKB">
        <authorList>
            <consortium name="EnsemblMetazoa"/>
        </authorList>
    </citation>
    <scope>IDENTIFICATION</scope>
</reference>
<dbReference type="Gene3D" id="1.10.340.70">
    <property type="match status" value="1"/>
</dbReference>
<reference evidence="1 3" key="2">
    <citation type="journal article" date="2013" name="Nature">
        <title>Insights into bilaterian evolution from three spiralian genomes.</title>
        <authorList>
            <person name="Simakov O."/>
            <person name="Marletaz F."/>
            <person name="Cho S.J."/>
            <person name="Edsinger-Gonzales E."/>
            <person name="Havlak P."/>
            <person name="Hellsten U."/>
            <person name="Kuo D.H."/>
            <person name="Larsson T."/>
            <person name="Lv J."/>
            <person name="Arendt D."/>
            <person name="Savage R."/>
            <person name="Osoegawa K."/>
            <person name="de Jong P."/>
            <person name="Grimwood J."/>
            <person name="Chapman J.A."/>
            <person name="Shapiro H."/>
            <person name="Aerts A."/>
            <person name="Otillar R.P."/>
            <person name="Terry A.Y."/>
            <person name="Boore J.L."/>
            <person name="Grigoriev I.V."/>
            <person name="Lindberg D.R."/>
            <person name="Seaver E.C."/>
            <person name="Weisblat D.A."/>
            <person name="Putnam N.H."/>
            <person name="Rokhsar D.S."/>
        </authorList>
    </citation>
    <scope>NUCLEOTIDE SEQUENCE</scope>
    <source>
        <strain evidence="1 3">I ESC-2004</strain>
    </source>
</reference>
<dbReference type="EnsemblMetazoa" id="CapteT206055">
    <property type="protein sequence ID" value="CapteP206055"/>
    <property type="gene ID" value="CapteG206055"/>
</dbReference>
<reference evidence="3" key="1">
    <citation type="submission" date="2012-12" db="EMBL/GenBank/DDBJ databases">
        <authorList>
            <person name="Hellsten U."/>
            <person name="Grimwood J."/>
            <person name="Chapman J.A."/>
            <person name="Shapiro H."/>
            <person name="Aerts A."/>
            <person name="Otillar R.P."/>
            <person name="Terry A.Y."/>
            <person name="Boore J.L."/>
            <person name="Simakov O."/>
            <person name="Marletaz F."/>
            <person name="Cho S.-J."/>
            <person name="Edsinger-Gonzales E."/>
            <person name="Havlak P."/>
            <person name="Kuo D.-H."/>
            <person name="Larsson T."/>
            <person name="Lv J."/>
            <person name="Arendt D."/>
            <person name="Savage R."/>
            <person name="Osoegawa K."/>
            <person name="de Jong P."/>
            <person name="Lindberg D.R."/>
            <person name="Seaver E.C."/>
            <person name="Weisblat D.A."/>
            <person name="Putnam N.H."/>
            <person name="Grigoriev I.V."/>
            <person name="Rokhsar D.S."/>
        </authorList>
    </citation>
    <scope>NUCLEOTIDE SEQUENCE</scope>
    <source>
        <strain evidence="3">I ESC-2004</strain>
    </source>
</reference>
<proteinExistence type="predicted"/>
<gene>
    <name evidence="1" type="ORF">CAPTEDRAFT_206055</name>
</gene>
<organism evidence="1">
    <name type="scientific">Capitella teleta</name>
    <name type="common">Polychaete worm</name>
    <dbReference type="NCBI Taxonomy" id="283909"/>
    <lineage>
        <taxon>Eukaryota</taxon>
        <taxon>Metazoa</taxon>
        <taxon>Spiralia</taxon>
        <taxon>Lophotrochozoa</taxon>
        <taxon>Annelida</taxon>
        <taxon>Polychaeta</taxon>
        <taxon>Sedentaria</taxon>
        <taxon>Scolecida</taxon>
        <taxon>Capitellidae</taxon>
        <taxon>Capitella</taxon>
    </lineage>
</organism>
<accession>R7UY36</accession>
<dbReference type="HOGENOM" id="CLU_1410053_0_0_1"/>
<dbReference type="OrthoDB" id="417598at2759"/>
<protein>
    <submittedName>
        <fullName evidence="1 2">Uncharacterized protein</fullName>
    </submittedName>
</protein>
<keyword evidence="3" id="KW-1185">Reference proteome</keyword>
<evidence type="ECO:0000313" key="1">
    <source>
        <dbReference type="EMBL" id="ELU08867.1"/>
    </source>
</evidence>
<dbReference type="EMBL" id="KB298689">
    <property type="protein sequence ID" value="ELU08867.1"/>
    <property type="molecule type" value="Genomic_DNA"/>
</dbReference>
<dbReference type="EMBL" id="AMQN01006586">
    <property type="status" value="NOT_ANNOTATED_CDS"/>
    <property type="molecule type" value="Genomic_DNA"/>
</dbReference>
<evidence type="ECO:0000313" key="3">
    <source>
        <dbReference type="Proteomes" id="UP000014760"/>
    </source>
</evidence>
<name>R7UY36_CAPTE</name>
<dbReference type="Proteomes" id="UP000014760">
    <property type="component" value="Unassembled WGS sequence"/>
</dbReference>
<evidence type="ECO:0000313" key="2">
    <source>
        <dbReference type="EnsemblMetazoa" id="CapteP206055"/>
    </source>
</evidence>
<sequence>MANDSHVAALSAVVTDLAKAQKETSSQIAALASIGTKTPQFQKQDVPNVWVTDRINLQDLYPIKKEQFSDAYIEASQETDETMYVIEDNLLFTMVEPGRNAGRYRRLLLPQQYRKQVIDRCHAEVGHAAFFKTLARVQKHHRTFDPAYTWTSPPQVHEIFIPKERTSKTKDMMVNDFHMEIEVERRNFYSIMT</sequence>